<proteinExistence type="predicted"/>
<organism evidence="1">
    <name type="scientific">Thermococcus prieurii</name>
    <dbReference type="NCBI Taxonomy" id="1128108"/>
    <lineage>
        <taxon>Archaea</taxon>
        <taxon>Methanobacteriati</taxon>
        <taxon>Methanobacteriota</taxon>
        <taxon>Thermococci</taxon>
        <taxon>Thermococcales</taxon>
        <taxon>Thermococcaceae</taxon>
        <taxon>Thermococcus</taxon>
    </lineage>
</organism>
<dbReference type="AlphaFoldDB" id="R4L156"/>
<reference evidence="1" key="1">
    <citation type="journal article" date="2013" name="Appl. Environ. Microbiol.">
        <title>Living Side by Side with a Virus: Characterization of Two Novel Plasmids from Thermococcus prieurii, a Host for the Spindle-Shaped Virus TPV1.</title>
        <authorList>
            <person name="Gorlas A."/>
            <person name="Krupovic M."/>
            <person name="Forterre P."/>
            <person name="Geslin C."/>
        </authorList>
    </citation>
    <scope>NUCLEOTIDE SEQUENCE</scope>
    <source>
        <strain evidence="1">Bio-pl-0405IT2</strain>
        <plasmid evidence="1">pTP2</plasmid>
    </source>
</reference>
<protein>
    <submittedName>
        <fullName evidence="1">Putative transcriptional regulator, wHTH fold</fullName>
    </submittedName>
</protein>
<geneLocation type="plasmid" evidence="1">
    <name>pTP2</name>
</geneLocation>
<name>R4L156_9EURY</name>
<dbReference type="EMBL" id="KC617921">
    <property type="protein sequence ID" value="AGL12824.1"/>
    <property type="molecule type" value="Genomic_DNA"/>
</dbReference>
<dbReference type="RefSeq" id="WP_015647765.1">
    <property type="nucleotide sequence ID" value="NC_021208.1"/>
</dbReference>
<sequence>MCVDHRSEKLDGLKLDGRLRHVLEVVVELAGEYGGSVNLPFLARVVSASTGSGSKRKTEYAKLRRDINKLRDMGLVSVEKLDGFLWVSPTPMALYLIEHRRNSNRVRRSMRPEKARAIQLLRCIDNP</sequence>
<accession>R4L156</accession>
<evidence type="ECO:0000313" key="1">
    <source>
        <dbReference type="EMBL" id="AGL12824.1"/>
    </source>
</evidence>
<keyword evidence="1" id="KW-0614">Plasmid</keyword>